<comment type="caution">
    <text evidence="1">The sequence shown here is derived from an EMBL/GenBank/DDBJ whole genome shotgun (WGS) entry which is preliminary data.</text>
</comment>
<reference evidence="2" key="1">
    <citation type="journal article" date="2019" name="Int. J. Syst. Evol. Microbiol.">
        <title>The Global Catalogue of Microorganisms (GCM) 10K type strain sequencing project: providing services to taxonomists for standard genome sequencing and annotation.</title>
        <authorList>
            <consortium name="The Broad Institute Genomics Platform"/>
            <consortium name="The Broad Institute Genome Sequencing Center for Infectious Disease"/>
            <person name="Wu L."/>
            <person name="Ma J."/>
        </authorList>
    </citation>
    <scope>NUCLEOTIDE SEQUENCE [LARGE SCALE GENOMIC DNA]</scope>
    <source>
        <strain evidence="2">KCTC 12861</strain>
    </source>
</reference>
<evidence type="ECO:0000313" key="2">
    <source>
        <dbReference type="Proteomes" id="UP000637980"/>
    </source>
</evidence>
<keyword evidence="2" id="KW-1185">Reference proteome</keyword>
<gene>
    <name evidence="1" type="ORF">GCM10007094_23090</name>
</gene>
<dbReference type="EMBL" id="BMXE01000004">
    <property type="protein sequence ID" value="GHB33678.1"/>
    <property type="molecule type" value="Genomic_DNA"/>
</dbReference>
<protein>
    <submittedName>
        <fullName evidence="1">Uncharacterized protein</fullName>
    </submittedName>
</protein>
<accession>A0ABQ3ECS0</accession>
<evidence type="ECO:0000313" key="1">
    <source>
        <dbReference type="EMBL" id="GHB33678.1"/>
    </source>
</evidence>
<sequence>MVVIRSNNSQMLFTAEDAQKLKNECDRSRTFTECGYFCVMGWKGRELLVNAFSNSREEYDRIMGARTKRAYSRYSRKAGR</sequence>
<proteinExistence type="predicted"/>
<organism evidence="1 2">
    <name type="scientific">Pseudovibrio japonicus</name>
    <dbReference type="NCBI Taxonomy" id="366534"/>
    <lineage>
        <taxon>Bacteria</taxon>
        <taxon>Pseudomonadati</taxon>
        <taxon>Pseudomonadota</taxon>
        <taxon>Alphaproteobacteria</taxon>
        <taxon>Hyphomicrobiales</taxon>
        <taxon>Stappiaceae</taxon>
        <taxon>Pseudovibrio</taxon>
    </lineage>
</organism>
<name>A0ABQ3ECS0_9HYPH</name>
<dbReference type="Proteomes" id="UP000637980">
    <property type="component" value="Unassembled WGS sequence"/>
</dbReference>